<dbReference type="AlphaFoldDB" id="Q572H1"/>
<protein>
    <submittedName>
        <fullName evidence="1">Uncharacterized protein</fullName>
    </submittedName>
</protein>
<sequence>MKLPPLLFPDCDSLRAVNQEPFNRLPRVIGVGIASPLHEELSLTATPLLLANPLHVVVDFSVPVKQGWRYPRTSTSTRRPPNATLVRVLLLRVRRRGLRLTAFVNASSCLRLHLALGLAVMLPPRPGIRACSLDLRTA</sequence>
<organism evidence="1">
    <name type="scientific">Phytophthora infestans</name>
    <name type="common">Potato late blight agent</name>
    <name type="synonym">Botrytis infestans</name>
    <dbReference type="NCBI Taxonomy" id="4787"/>
    <lineage>
        <taxon>Eukaryota</taxon>
        <taxon>Sar</taxon>
        <taxon>Stramenopiles</taxon>
        <taxon>Oomycota</taxon>
        <taxon>Peronosporomycetes</taxon>
        <taxon>Peronosporales</taxon>
        <taxon>Peronosporaceae</taxon>
        <taxon>Phytophthora</taxon>
    </lineage>
</organism>
<reference evidence="1" key="1">
    <citation type="journal article" date="2005" name="Proc. Natl. Acad. Sci. U.S.A.">
        <title>An ancestral oomycete locus contains late blight avirulence gene Avr3a, encoding a protein that is recognized in the host cytoplasm.</title>
        <authorList>
            <person name="Armstrong M.R."/>
            <person name="Whisson S.C."/>
            <person name="Pritchard L."/>
            <person name="Bos J.I.B."/>
            <person name="Venter E."/>
            <person name="Avrova A.O."/>
            <person name="Rehmany A.P."/>
            <person name="Bohme U."/>
            <person name="Brooks K."/>
            <person name="Cherevach I."/>
            <person name="Hamlin N."/>
            <person name="White B."/>
            <person name="Fraser A."/>
            <person name="Lord A."/>
            <person name="Quail M.A."/>
            <person name="Churcher C."/>
            <person name="Hall N."/>
            <person name="Berriman M."/>
            <person name="Kamoun S."/>
            <person name="Beyon J.L."/>
            <person name="Birch P.R.J."/>
        </authorList>
    </citation>
    <scope>NUCLEOTIDE SEQUENCE</scope>
</reference>
<gene>
    <name evidence="1" type="ORF">PI49.0120c</name>
</gene>
<evidence type="ECO:0000313" key="1">
    <source>
        <dbReference type="EMBL" id="CAI72304.1"/>
    </source>
</evidence>
<dbReference type="EMBL" id="AJ893357">
    <property type="protein sequence ID" value="CAI72304.1"/>
    <property type="molecule type" value="Genomic_DNA"/>
</dbReference>
<accession>Q572H1</accession>
<name>Q572H1_PHYIN</name>
<proteinExistence type="predicted"/>